<dbReference type="GO" id="GO:0006397">
    <property type="term" value="P:mRNA processing"/>
    <property type="evidence" value="ECO:0007669"/>
    <property type="project" value="UniProtKB-UniRule"/>
</dbReference>
<dbReference type="PANTHER" id="PTHR12341">
    <property type="entry name" value="5'-&gt;3' EXORIBONUCLEASE"/>
    <property type="match status" value="1"/>
</dbReference>
<evidence type="ECO:0000313" key="10">
    <source>
        <dbReference type="Proteomes" id="UP001168098"/>
    </source>
</evidence>
<dbReference type="InterPro" id="IPR004859">
    <property type="entry name" value="Xrn1_N"/>
</dbReference>
<dbReference type="FunFam" id="3.40.50.12390:FF:000003">
    <property type="entry name" value="5'-3' exoribonuclease"/>
    <property type="match status" value="1"/>
</dbReference>
<evidence type="ECO:0000256" key="6">
    <source>
        <dbReference type="PIRNR" id="PIRNR037239"/>
    </source>
</evidence>
<feature type="domain" description="Xrn1 N-terminal" evidence="7">
    <location>
        <begin position="1"/>
        <end position="232"/>
    </location>
</feature>
<dbReference type="Pfam" id="PF03159">
    <property type="entry name" value="XRN_N"/>
    <property type="match status" value="1"/>
</dbReference>
<dbReference type="InterPro" id="IPR027073">
    <property type="entry name" value="5_3_exoribonuclease"/>
</dbReference>
<dbReference type="Gene3D" id="1.25.40.1050">
    <property type="match status" value="1"/>
</dbReference>
<dbReference type="GO" id="GO:0003723">
    <property type="term" value="F:RNA binding"/>
    <property type="evidence" value="ECO:0007669"/>
    <property type="project" value="TreeGrafter"/>
</dbReference>
<keyword evidence="10" id="KW-1185">Reference proteome</keyword>
<evidence type="ECO:0000256" key="4">
    <source>
        <dbReference type="ARBA" id="ARBA00022801"/>
    </source>
</evidence>
<proteinExistence type="inferred from homology"/>
<accession>A0AA39DWK9</accession>
<dbReference type="FunFam" id="1.25.40.1050:FF:000002">
    <property type="entry name" value="5'-3' exoribonuclease"/>
    <property type="match status" value="1"/>
</dbReference>
<organism evidence="9 10">
    <name type="scientific">Vitis rotundifolia</name>
    <name type="common">Muscadine grape</name>
    <dbReference type="NCBI Taxonomy" id="103349"/>
    <lineage>
        <taxon>Eukaryota</taxon>
        <taxon>Viridiplantae</taxon>
        <taxon>Streptophyta</taxon>
        <taxon>Embryophyta</taxon>
        <taxon>Tracheophyta</taxon>
        <taxon>Spermatophyta</taxon>
        <taxon>Magnoliopsida</taxon>
        <taxon>eudicotyledons</taxon>
        <taxon>Gunneridae</taxon>
        <taxon>Pentapetalae</taxon>
        <taxon>rosids</taxon>
        <taxon>Vitales</taxon>
        <taxon>Vitaceae</taxon>
        <taxon>Viteae</taxon>
        <taxon>Vitis</taxon>
    </lineage>
</organism>
<comment type="caution">
    <text evidence="9">The sequence shown here is derived from an EMBL/GenBank/DDBJ whole genome shotgun (WGS) entry which is preliminary data.</text>
</comment>
<dbReference type="GO" id="GO:0005634">
    <property type="term" value="C:nucleus"/>
    <property type="evidence" value="ECO:0007669"/>
    <property type="project" value="InterPro"/>
</dbReference>
<feature type="domain" description="Xrn1 helical" evidence="8">
    <location>
        <begin position="320"/>
        <end position="773"/>
    </location>
</feature>
<protein>
    <recommendedName>
        <fullName evidence="6">5'-3' exoribonuclease</fullName>
        <ecNumber evidence="6">3.1.13.-</ecNumber>
    </recommendedName>
</protein>
<dbReference type="AlphaFoldDB" id="A0AA39DWK9"/>
<keyword evidence="4 6" id="KW-0378">Hydrolase</keyword>
<dbReference type="Gene3D" id="3.40.50.12390">
    <property type="match status" value="2"/>
</dbReference>
<keyword evidence="5 6" id="KW-0269">Exonuclease</keyword>
<evidence type="ECO:0000256" key="2">
    <source>
        <dbReference type="ARBA" id="ARBA00022664"/>
    </source>
</evidence>
<dbReference type="GO" id="GO:0004534">
    <property type="term" value="F:5'-3' RNA exonuclease activity"/>
    <property type="evidence" value="ECO:0007669"/>
    <property type="project" value="UniProtKB-UniRule"/>
</dbReference>
<comment type="function">
    <text evidence="6">Possesses 5'-&gt;3' exoribonuclease activity. Acts as an endogenous post-transcriptional gene silencing (PTGS) suppressor.</text>
</comment>
<evidence type="ECO:0000313" key="9">
    <source>
        <dbReference type="EMBL" id="KAJ9699593.1"/>
    </source>
</evidence>
<name>A0AA39DWK9_VITRO</name>
<dbReference type="GO" id="GO:0000956">
    <property type="term" value="P:nuclear-transcribed mRNA catabolic process"/>
    <property type="evidence" value="ECO:0007669"/>
    <property type="project" value="TreeGrafter"/>
</dbReference>
<dbReference type="Pfam" id="PF17846">
    <property type="entry name" value="XRN_M"/>
    <property type="match status" value="1"/>
</dbReference>
<keyword evidence="3 6" id="KW-0540">Nuclease</keyword>
<evidence type="ECO:0000259" key="8">
    <source>
        <dbReference type="Pfam" id="PF17846"/>
    </source>
</evidence>
<dbReference type="InterPro" id="IPR041412">
    <property type="entry name" value="Xrn1_helical"/>
</dbReference>
<evidence type="ECO:0000256" key="5">
    <source>
        <dbReference type="ARBA" id="ARBA00022839"/>
    </source>
</evidence>
<gene>
    <name evidence="9" type="ORF">PVL29_008270</name>
</gene>
<dbReference type="Proteomes" id="UP001168098">
    <property type="component" value="Unassembled WGS sequence"/>
</dbReference>
<keyword evidence="2 6" id="KW-0507">mRNA processing</keyword>
<evidence type="ECO:0000256" key="3">
    <source>
        <dbReference type="ARBA" id="ARBA00022722"/>
    </source>
</evidence>
<evidence type="ECO:0000256" key="1">
    <source>
        <dbReference type="ARBA" id="ARBA00006994"/>
    </source>
</evidence>
<dbReference type="InterPro" id="IPR017151">
    <property type="entry name" value="Xrn2/3/4"/>
</dbReference>
<dbReference type="PIRSF" id="PIRSF037239">
    <property type="entry name" value="Exonuclease_Xrn2"/>
    <property type="match status" value="1"/>
</dbReference>
<dbReference type="PANTHER" id="PTHR12341:SF62">
    <property type="entry name" value="5'-3' EXORIBONUCLEASE 3-LIKE"/>
    <property type="match status" value="1"/>
</dbReference>
<reference evidence="9 10" key="1">
    <citation type="journal article" date="2023" name="BMC Biotechnol.">
        <title>Vitis rotundifolia cv Carlos genome sequencing.</title>
        <authorList>
            <person name="Huff M."/>
            <person name="Hulse-Kemp A."/>
            <person name="Scheffler B."/>
            <person name="Youngblood R."/>
            <person name="Simpson S."/>
            <person name="Babiker E."/>
            <person name="Staton M."/>
        </authorList>
    </citation>
    <scope>NUCLEOTIDE SEQUENCE [LARGE SCALE GENOMIC DNA]</scope>
    <source>
        <tissue evidence="9">Leaf</tissue>
    </source>
</reference>
<sequence>MGVPSFYRWLVNKYPEIVVRAVEDERESSSANPNGIEFDNLYLDMNGIIHPCFHPEDQIFPPTTFEEVFNNMYEYIDRIFSIVRPRKLLYMAIDGVAPRAKMNQQRRRRFQTPKDNEIAEAEEQRLRRQYEMEGKPLVPKQESQVSDPNIITPGTVFMHEVSKALQQYICSRMKHDVGWKDLKHKIMSFIRLQRSLADYNPNTLHCLYGLDADLIMLALATHEVHFSILREDVLTLEQRGSWESAVETKTSPPKANSSLVTSRGWFKQVLTVDKTNSFIKNLESKSSIKVPYQFLHVWILREYLELDMKISDPPEKLKEINFERIVDDFIFLCFFLGNDFLPHMPTLEIHEGAIDLLMTVYKKEFKNIGGYMVNMKRIEDKKGIFVRLKRVEKFILLVGTYEEKIFKKRMALRDSKLRWLLKDQSCNFEIGSTNRGCTSPSGQARSSSSVENLGTSSGTEYLITDKSELATFYTKEMKKRLKENIRAKSDLWRSGSLGIDRVKLGHPGWKERYYKEKCSCDTSQGIESTRKELVQKYTEGLLWVLQYYFSGVPSWTWFYPYHYGPFASDFKGLSRVKAKFEKGSPFKPFDQLVGVLPPSSAHALPKAYQPLMINEDSNIIDFYNTNFEVDTDGKRFTWQGICKLPFIDEARLLAETRKLEKELEEQEAVRNARSFDQLFLRFSDKLRSFYTEQVSCRKPNKTAKIGSNFSLGINGYICLDNNGLNMMNSTCLDKNLENIQEDDVISMLYEVPNGCLHIPRPLEGTIFPFKVLRGMVWNLMGIILDISTNGTSLDTLGHELN</sequence>
<evidence type="ECO:0000259" key="7">
    <source>
        <dbReference type="Pfam" id="PF03159"/>
    </source>
</evidence>
<dbReference type="EC" id="3.1.13.-" evidence="6"/>
<dbReference type="EMBL" id="JARBHA010000006">
    <property type="protein sequence ID" value="KAJ9699593.1"/>
    <property type="molecule type" value="Genomic_DNA"/>
</dbReference>
<comment type="similarity">
    <text evidence="1 6">Belongs to the 5'-3' exonuclease family. XRN2/RAT1 subfamily.</text>
</comment>
<dbReference type="CDD" id="cd18673">
    <property type="entry name" value="PIN_XRN1-2-like"/>
    <property type="match status" value="1"/>
</dbReference>